<dbReference type="Pfam" id="PF00440">
    <property type="entry name" value="TetR_N"/>
    <property type="match status" value="1"/>
</dbReference>
<evidence type="ECO:0000256" key="3">
    <source>
        <dbReference type="SAM" id="MobiDB-lite"/>
    </source>
</evidence>
<dbReference type="InterPro" id="IPR001647">
    <property type="entry name" value="HTH_TetR"/>
</dbReference>
<evidence type="ECO:0000256" key="2">
    <source>
        <dbReference type="PROSITE-ProRule" id="PRU00335"/>
    </source>
</evidence>
<name>A0A3P1B360_9FLAO</name>
<gene>
    <name evidence="5" type="ORF">EG242_05560</name>
</gene>
<feature type="domain" description="HTH tetR-type" evidence="4">
    <location>
        <begin position="31"/>
        <end position="91"/>
    </location>
</feature>
<evidence type="ECO:0000313" key="5">
    <source>
        <dbReference type="EMBL" id="RRA95587.1"/>
    </source>
</evidence>
<organism evidence="5 6">
    <name type="scientific">Paenimyroides viscosum</name>
    <dbReference type="NCBI Taxonomy" id="2488729"/>
    <lineage>
        <taxon>Bacteria</taxon>
        <taxon>Pseudomonadati</taxon>
        <taxon>Bacteroidota</taxon>
        <taxon>Flavobacteriia</taxon>
        <taxon>Flavobacteriales</taxon>
        <taxon>Flavobacteriaceae</taxon>
        <taxon>Paenimyroides</taxon>
    </lineage>
</organism>
<reference evidence="5 6" key="1">
    <citation type="submission" date="2018-11" db="EMBL/GenBank/DDBJ databases">
        <title>Flavobacterium sp. nov., YIM 102796 draft genome.</title>
        <authorList>
            <person name="Li G."/>
            <person name="Jiang Y."/>
        </authorList>
    </citation>
    <scope>NUCLEOTIDE SEQUENCE [LARGE SCALE GENOMIC DNA]</scope>
    <source>
        <strain evidence="5 6">YIM 102796</strain>
    </source>
</reference>
<dbReference type="OrthoDB" id="836882at2"/>
<dbReference type="AlphaFoldDB" id="A0A3P1B360"/>
<feature type="DNA-binding region" description="H-T-H motif" evidence="2">
    <location>
        <begin position="54"/>
        <end position="73"/>
    </location>
</feature>
<evidence type="ECO:0000313" key="6">
    <source>
        <dbReference type="Proteomes" id="UP000268372"/>
    </source>
</evidence>
<dbReference type="Proteomes" id="UP000268372">
    <property type="component" value="Unassembled WGS sequence"/>
</dbReference>
<keyword evidence="1 2" id="KW-0238">DNA-binding</keyword>
<dbReference type="PROSITE" id="PS50977">
    <property type="entry name" value="HTH_TETR_2"/>
    <property type="match status" value="1"/>
</dbReference>
<feature type="region of interest" description="Disordered" evidence="3">
    <location>
        <begin position="1"/>
        <end position="26"/>
    </location>
</feature>
<dbReference type="InterPro" id="IPR009057">
    <property type="entry name" value="Homeodomain-like_sf"/>
</dbReference>
<dbReference type="EMBL" id="RQTJ01000008">
    <property type="protein sequence ID" value="RRA95587.1"/>
    <property type="molecule type" value="Genomic_DNA"/>
</dbReference>
<accession>A0A3P1B360</accession>
<protein>
    <submittedName>
        <fullName evidence="5">TetR/AcrR family transcriptional regulator</fullName>
    </submittedName>
</protein>
<dbReference type="Gene3D" id="1.10.357.10">
    <property type="entry name" value="Tetracycline Repressor, domain 2"/>
    <property type="match status" value="1"/>
</dbReference>
<evidence type="ECO:0000256" key="1">
    <source>
        <dbReference type="ARBA" id="ARBA00023125"/>
    </source>
</evidence>
<keyword evidence="6" id="KW-1185">Reference proteome</keyword>
<proteinExistence type="predicted"/>
<dbReference type="GO" id="GO:0003677">
    <property type="term" value="F:DNA binding"/>
    <property type="evidence" value="ECO:0007669"/>
    <property type="project" value="UniProtKB-UniRule"/>
</dbReference>
<comment type="caution">
    <text evidence="5">The sequence shown here is derived from an EMBL/GenBank/DDBJ whole genome shotgun (WGS) entry which is preliminary data.</text>
</comment>
<dbReference type="SUPFAM" id="SSF46689">
    <property type="entry name" value="Homeodomain-like"/>
    <property type="match status" value="1"/>
</dbReference>
<evidence type="ECO:0000259" key="4">
    <source>
        <dbReference type="PROSITE" id="PS50977"/>
    </source>
</evidence>
<sequence length="232" mass="26256">MGRKKKTEIENTEDTTPKTRKTLSGPLRDKSRTMARMVAAVGKVIQKKGYPGLTAPNIAIAAGVDKKLVWTYFGGIDNLIEEYVRQKDFWKFAAKGYIDDLLKNPEDIGKNEIEGLLQNQLDVLLKDKVLQKIIHWELGETNKMLRKIADRREDIGEQLFSLIMPDFEKSNTDLRARLALLIGGIYYLSLHAKTNGSAFCGIDINEDPGKERIENAIRDIIFEAYEKAGVNK</sequence>